<keyword evidence="1" id="KW-1133">Transmembrane helix</keyword>
<accession>A0A5B8UAQ6</accession>
<evidence type="ECO:0000313" key="2">
    <source>
        <dbReference type="EMBL" id="QEC50064.1"/>
    </source>
</evidence>
<feature type="transmembrane region" description="Helical" evidence="1">
    <location>
        <begin position="6"/>
        <end position="32"/>
    </location>
</feature>
<reference evidence="2 3" key="1">
    <citation type="journal article" date="2018" name="J. Microbiol.">
        <title>Baekduia soli gen. nov., sp. nov., a novel bacterium isolated from the soil of Baekdu Mountain and proposal of a novel family name, Baekduiaceae fam. nov.</title>
        <authorList>
            <person name="An D.S."/>
            <person name="Siddiqi M.Z."/>
            <person name="Kim K.H."/>
            <person name="Yu H.S."/>
            <person name="Im W.T."/>
        </authorList>
    </citation>
    <scope>NUCLEOTIDE SEQUENCE [LARGE SCALE GENOMIC DNA]</scope>
    <source>
        <strain evidence="2 3">BR7-21</strain>
    </source>
</reference>
<keyword evidence="1" id="KW-0472">Membrane</keyword>
<keyword evidence="1" id="KW-0812">Transmembrane</keyword>
<organism evidence="2 3">
    <name type="scientific">Baekduia soli</name>
    <dbReference type="NCBI Taxonomy" id="496014"/>
    <lineage>
        <taxon>Bacteria</taxon>
        <taxon>Bacillati</taxon>
        <taxon>Actinomycetota</taxon>
        <taxon>Thermoleophilia</taxon>
        <taxon>Solirubrobacterales</taxon>
        <taxon>Baekduiaceae</taxon>
        <taxon>Baekduia</taxon>
    </lineage>
</organism>
<sequence length="131" mass="13913">MVASIWVVAGIVVGAFVALLIVLFLGGLVAMARRRAAMRAQLRAEVEAADHALAAARASDRGWERPTIEAAARTAFDRRHPGRVLADLALVQVVDQPGTDADQAVFRAFIEGGGEETITLGRRDGAWVAVP</sequence>
<dbReference type="EMBL" id="CP042430">
    <property type="protein sequence ID" value="QEC50064.1"/>
    <property type="molecule type" value="Genomic_DNA"/>
</dbReference>
<dbReference type="Proteomes" id="UP000321805">
    <property type="component" value="Chromosome"/>
</dbReference>
<evidence type="ECO:0000256" key="1">
    <source>
        <dbReference type="SAM" id="Phobius"/>
    </source>
</evidence>
<gene>
    <name evidence="2" type="ORF">FSW04_22490</name>
</gene>
<proteinExistence type="predicted"/>
<dbReference type="KEGG" id="bsol:FSW04_22490"/>
<evidence type="ECO:0000313" key="3">
    <source>
        <dbReference type="Proteomes" id="UP000321805"/>
    </source>
</evidence>
<dbReference type="AlphaFoldDB" id="A0A5B8UAQ6"/>
<protein>
    <submittedName>
        <fullName evidence="2">Uncharacterized protein</fullName>
    </submittedName>
</protein>
<name>A0A5B8UAQ6_9ACTN</name>
<keyword evidence="3" id="KW-1185">Reference proteome</keyword>